<dbReference type="AlphaFoldDB" id="A0AAQ4F2P5"/>
<evidence type="ECO:0000313" key="1">
    <source>
        <dbReference type="EMBL" id="KAK8780988.1"/>
    </source>
</evidence>
<comment type="caution">
    <text evidence="1">The sequence shown here is derived from an EMBL/GenBank/DDBJ whole genome shotgun (WGS) entry which is preliminary data.</text>
</comment>
<proteinExistence type="predicted"/>
<accession>A0AAQ4F2P5</accession>
<keyword evidence="2" id="KW-1185">Reference proteome</keyword>
<sequence length="120" mass="13446">MTTNGSGQYLSSFSKVSTRSYVALLGNMFVYRLLCPQSVKHLIVFVITSALAILTSSKEIIETPVVYPQVYEDRKEASEKVLVIQDGYSFNLKKASVLAKTLLLQDIRDEGVSETYRSEE</sequence>
<name>A0AAQ4F2P5_AMBAM</name>
<dbReference type="Proteomes" id="UP001321473">
    <property type="component" value="Unassembled WGS sequence"/>
</dbReference>
<reference evidence="1 2" key="1">
    <citation type="journal article" date="2023" name="Arcadia Sci">
        <title>De novo assembly of a long-read Amblyomma americanum tick genome.</title>
        <authorList>
            <person name="Chou S."/>
            <person name="Poskanzer K.E."/>
            <person name="Rollins M."/>
            <person name="Thuy-Boun P.S."/>
        </authorList>
    </citation>
    <scope>NUCLEOTIDE SEQUENCE [LARGE SCALE GENOMIC DNA]</scope>
    <source>
        <strain evidence="1">F_SG_1</strain>
        <tissue evidence="1">Salivary glands</tissue>
    </source>
</reference>
<protein>
    <submittedName>
        <fullName evidence="1">Uncharacterized protein</fullName>
    </submittedName>
</protein>
<evidence type="ECO:0000313" key="2">
    <source>
        <dbReference type="Proteomes" id="UP001321473"/>
    </source>
</evidence>
<dbReference type="EMBL" id="JARKHS020008199">
    <property type="protein sequence ID" value="KAK8780988.1"/>
    <property type="molecule type" value="Genomic_DNA"/>
</dbReference>
<gene>
    <name evidence="1" type="ORF">V5799_017671</name>
</gene>
<organism evidence="1 2">
    <name type="scientific">Amblyomma americanum</name>
    <name type="common">Lone star tick</name>
    <dbReference type="NCBI Taxonomy" id="6943"/>
    <lineage>
        <taxon>Eukaryota</taxon>
        <taxon>Metazoa</taxon>
        <taxon>Ecdysozoa</taxon>
        <taxon>Arthropoda</taxon>
        <taxon>Chelicerata</taxon>
        <taxon>Arachnida</taxon>
        <taxon>Acari</taxon>
        <taxon>Parasitiformes</taxon>
        <taxon>Ixodida</taxon>
        <taxon>Ixodoidea</taxon>
        <taxon>Ixodidae</taxon>
        <taxon>Amblyomminae</taxon>
        <taxon>Amblyomma</taxon>
    </lineage>
</organism>